<protein>
    <submittedName>
        <fullName evidence="2">Alpha-ketoglutarate-dependent dioxygenase AlkB</fullName>
    </submittedName>
</protein>
<dbReference type="RefSeq" id="WP_117390983.1">
    <property type="nucleotide sequence ID" value="NZ_QWDC01000001.1"/>
</dbReference>
<dbReference type="OrthoDB" id="190276at2"/>
<keyword evidence="2" id="KW-0223">Dioxygenase</keyword>
<accession>A0A372NZ81</accession>
<evidence type="ECO:0000313" key="3">
    <source>
        <dbReference type="Proteomes" id="UP000264217"/>
    </source>
</evidence>
<dbReference type="GO" id="GO:0006307">
    <property type="term" value="P:DNA alkylation repair"/>
    <property type="evidence" value="ECO:0007669"/>
    <property type="project" value="InterPro"/>
</dbReference>
<keyword evidence="3" id="KW-1185">Reference proteome</keyword>
<dbReference type="Pfam" id="PF13532">
    <property type="entry name" value="2OG-FeII_Oxy_2"/>
    <property type="match status" value="1"/>
</dbReference>
<dbReference type="GO" id="GO:0051213">
    <property type="term" value="F:dioxygenase activity"/>
    <property type="evidence" value="ECO:0007669"/>
    <property type="project" value="UniProtKB-KW"/>
</dbReference>
<dbReference type="SUPFAM" id="SSF51197">
    <property type="entry name" value="Clavaminate synthase-like"/>
    <property type="match status" value="1"/>
</dbReference>
<gene>
    <name evidence="2" type="ORF">D0C36_07825</name>
</gene>
<dbReference type="AlphaFoldDB" id="A0A372NZ81"/>
<dbReference type="InterPro" id="IPR005123">
    <property type="entry name" value="Oxoglu/Fe-dep_dioxygenase_dom"/>
</dbReference>
<dbReference type="PANTHER" id="PTHR31212:SF4">
    <property type="entry name" value="ALPHA-KETOGLUTARATE-DEPENDENT DIOXYGENASE ALKB HOMOLOG 3"/>
    <property type="match status" value="1"/>
</dbReference>
<dbReference type="InterPro" id="IPR032854">
    <property type="entry name" value="ALKBH3"/>
</dbReference>
<comment type="caution">
    <text evidence="2">The sequence shown here is derived from an EMBL/GenBank/DDBJ whole genome shotgun (WGS) entry which is preliminary data.</text>
</comment>
<dbReference type="Proteomes" id="UP000264217">
    <property type="component" value="Unassembled WGS sequence"/>
</dbReference>
<evidence type="ECO:0000313" key="2">
    <source>
        <dbReference type="EMBL" id="RFZ95420.1"/>
    </source>
</evidence>
<proteinExistence type="predicted"/>
<dbReference type="EMBL" id="QWDC01000001">
    <property type="protein sequence ID" value="RFZ95420.1"/>
    <property type="molecule type" value="Genomic_DNA"/>
</dbReference>
<organism evidence="2 3">
    <name type="scientific">Mucilaginibacter conchicola</name>
    <dbReference type="NCBI Taxonomy" id="2303333"/>
    <lineage>
        <taxon>Bacteria</taxon>
        <taxon>Pseudomonadati</taxon>
        <taxon>Bacteroidota</taxon>
        <taxon>Sphingobacteriia</taxon>
        <taxon>Sphingobacteriales</taxon>
        <taxon>Sphingobacteriaceae</taxon>
        <taxon>Mucilaginibacter</taxon>
    </lineage>
</organism>
<dbReference type="InterPro" id="IPR027450">
    <property type="entry name" value="AlkB-like"/>
</dbReference>
<dbReference type="PANTHER" id="PTHR31212">
    <property type="entry name" value="ALPHA-KETOGLUTARATE-DEPENDENT DIOXYGENASE ALKB HOMOLOG 3"/>
    <property type="match status" value="1"/>
</dbReference>
<feature type="domain" description="Fe2OG dioxygenase" evidence="1">
    <location>
        <begin position="74"/>
        <end position="171"/>
    </location>
</feature>
<dbReference type="InterPro" id="IPR037151">
    <property type="entry name" value="AlkB-like_sf"/>
</dbReference>
<sequence>MIGGVTYIDSFLPAADALFSYLNEQVDWDVSMSARKTASYGVAYNYSQMSYPYRQMPDALEEICQTINKTIGFKPNNCLINYYGDGSSKMGFHADQTDILDKGTGVVIVSLGAARVLRFKNITDNDNLVDYKLASGSLLYMDQDVQAKWLHAIPKSDDVQPRISLTFRKILSA</sequence>
<dbReference type="PROSITE" id="PS51471">
    <property type="entry name" value="FE2OG_OXY"/>
    <property type="match status" value="1"/>
</dbReference>
<evidence type="ECO:0000259" key="1">
    <source>
        <dbReference type="PROSITE" id="PS51471"/>
    </source>
</evidence>
<keyword evidence="2" id="KW-0560">Oxidoreductase</keyword>
<reference evidence="2 3" key="1">
    <citation type="submission" date="2018-08" db="EMBL/GenBank/DDBJ databases">
        <title>Mucilaginibacter sp. MYSH2.</title>
        <authorList>
            <person name="Seo T."/>
        </authorList>
    </citation>
    <scope>NUCLEOTIDE SEQUENCE [LARGE SCALE GENOMIC DNA]</scope>
    <source>
        <strain evidence="2 3">MYSH2</strain>
    </source>
</reference>
<name>A0A372NZ81_9SPHI</name>
<dbReference type="Gene3D" id="2.60.120.590">
    <property type="entry name" value="Alpha-ketoglutarate-dependent dioxygenase AlkB-like"/>
    <property type="match status" value="1"/>
</dbReference>